<keyword evidence="2" id="KW-0472">Membrane</keyword>
<keyword evidence="4" id="KW-1185">Reference proteome</keyword>
<feature type="transmembrane region" description="Helical" evidence="2">
    <location>
        <begin position="153"/>
        <end position="175"/>
    </location>
</feature>
<accession>A0ABW0FCM8</accession>
<gene>
    <name evidence="3" type="ORF">ACFPK8_02515</name>
</gene>
<evidence type="ECO:0000256" key="2">
    <source>
        <dbReference type="SAM" id="Phobius"/>
    </source>
</evidence>
<dbReference type="Proteomes" id="UP001595937">
    <property type="component" value="Unassembled WGS sequence"/>
</dbReference>
<dbReference type="InterPro" id="IPR019051">
    <property type="entry name" value="Trp_biosyn_TM_oprn/chp"/>
</dbReference>
<keyword evidence="2" id="KW-1133">Transmembrane helix</keyword>
<evidence type="ECO:0000256" key="1">
    <source>
        <dbReference type="SAM" id="MobiDB-lite"/>
    </source>
</evidence>
<sequence length="247" mass="24389">MSTPTPAAPIDPQQDRPQQRTSGRRTGARPGRAVTVLAGTVFSGLLIGATRLTWAQADAPDLTGSAQSVAVTGTDAAPAVLALAIVAIAASLATSLASSWVRFVTGPVLIVAGLGAAWSSFAVTLDPQGAAAGAVTEATGVVGSQVDAAATTWPLLAILPALVLCAIGVVVLLVGGRWPRGTRYRSAAVAAPSDPAEDPAAAWDALTRGEDPSAGLPEPEAGPPAPEDGAQPPPGGSEDGSSGSPTR</sequence>
<feature type="transmembrane region" description="Helical" evidence="2">
    <location>
        <begin position="76"/>
        <end position="93"/>
    </location>
</feature>
<evidence type="ECO:0000313" key="3">
    <source>
        <dbReference type="EMBL" id="MFC5296371.1"/>
    </source>
</evidence>
<proteinExistence type="predicted"/>
<dbReference type="RefSeq" id="WP_343923256.1">
    <property type="nucleotide sequence ID" value="NZ_BAAAIR010000032.1"/>
</dbReference>
<feature type="transmembrane region" description="Helical" evidence="2">
    <location>
        <begin position="34"/>
        <end position="56"/>
    </location>
</feature>
<comment type="caution">
    <text evidence="3">The sequence shown here is derived from an EMBL/GenBank/DDBJ whole genome shotgun (WGS) entry which is preliminary data.</text>
</comment>
<keyword evidence="2" id="KW-0812">Transmembrane</keyword>
<dbReference type="EMBL" id="JBHSLN010000011">
    <property type="protein sequence ID" value="MFC5296371.1"/>
    <property type="molecule type" value="Genomic_DNA"/>
</dbReference>
<dbReference type="GeneID" id="303296792"/>
<feature type="region of interest" description="Disordered" evidence="1">
    <location>
        <begin position="1"/>
        <end position="30"/>
    </location>
</feature>
<organism evidence="3 4">
    <name type="scientific">Brachybacterium tyrofermentans</name>
    <dbReference type="NCBI Taxonomy" id="47848"/>
    <lineage>
        <taxon>Bacteria</taxon>
        <taxon>Bacillati</taxon>
        <taxon>Actinomycetota</taxon>
        <taxon>Actinomycetes</taxon>
        <taxon>Micrococcales</taxon>
        <taxon>Dermabacteraceae</taxon>
        <taxon>Brachybacterium</taxon>
    </lineage>
</organism>
<feature type="transmembrane region" description="Helical" evidence="2">
    <location>
        <begin position="100"/>
        <end position="121"/>
    </location>
</feature>
<feature type="region of interest" description="Disordered" evidence="1">
    <location>
        <begin position="192"/>
        <end position="247"/>
    </location>
</feature>
<protein>
    <submittedName>
        <fullName evidence="3">Trp biosynthesis-associated membrane protein</fullName>
    </submittedName>
</protein>
<evidence type="ECO:0000313" key="4">
    <source>
        <dbReference type="Proteomes" id="UP001595937"/>
    </source>
</evidence>
<feature type="compositionally biased region" description="Low complexity" evidence="1">
    <location>
        <begin position="192"/>
        <end position="205"/>
    </location>
</feature>
<name>A0ABW0FCM8_9MICO</name>
<feature type="compositionally biased region" description="Pro residues" evidence="1">
    <location>
        <begin position="220"/>
        <end position="235"/>
    </location>
</feature>
<reference evidence="4" key="1">
    <citation type="journal article" date="2019" name="Int. J. Syst. Evol. Microbiol.">
        <title>The Global Catalogue of Microorganisms (GCM) 10K type strain sequencing project: providing services to taxonomists for standard genome sequencing and annotation.</title>
        <authorList>
            <consortium name="The Broad Institute Genomics Platform"/>
            <consortium name="The Broad Institute Genome Sequencing Center for Infectious Disease"/>
            <person name="Wu L."/>
            <person name="Ma J."/>
        </authorList>
    </citation>
    <scope>NUCLEOTIDE SEQUENCE [LARGE SCALE GENOMIC DNA]</scope>
    <source>
        <strain evidence="4">CGMCC 1.16455</strain>
    </source>
</reference>
<dbReference type="Pfam" id="PF09534">
    <property type="entry name" value="Trp_oprn_chp"/>
    <property type="match status" value="1"/>
</dbReference>